<dbReference type="Proteomes" id="UP001140091">
    <property type="component" value="Unassembled WGS sequence"/>
</dbReference>
<evidence type="ECO:0000313" key="4">
    <source>
        <dbReference type="EMBL" id="KAJ2929837.1"/>
    </source>
</evidence>
<evidence type="ECO:0000313" key="5">
    <source>
        <dbReference type="Proteomes" id="UP001140091"/>
    </source>
</evidence>
<keyword evidence="5" id="KW-1185">Reference proteome</keyword>
<protein>
    <recommendedName>
        <fullName evidence="3">Nephrocystin 3-like N-terminal domain-containing protein</fullName>
    </recommendedName>
</protein>
<dbReference type="PANTHER" id="PTHR19959">
    <property type="entry name" value="KINESIN LIGHT CHAIN"/>
    <property type="match status" value="1"/>
</dbReference>
<dbReference type="InterPro" id="IPR027417">
    <property type="entry name" value="P-loop_NTPase"/>
</dbReference>
<name>A0A9W8J812_9AGAR</name>
<gene>
    <name evidence="4" type="ORF">H1R20_g7272</name>
</gene>
<dbReference type="InterPro" id="IPR056884">
    <property type="entry name" value="NPHP3-like_N"/>
</dbReference>
<accession>A0A9W8J812</accession>
<dbReference type="SUPFAM" id="SSF48452">
    <property type="entry name" value="TPR-like"/>
    <property type="match status" value="2"/>
</dbReference>
<dbReference type="AlphaFoldDB" id="A0A9W8J812"/>
<evidence type="ECO:0000259" key="3">
    <source>
        <dbReference type="Pfam" id="PF24883"/>
    </source>
</evidence>
<feature type="domain" description="Nephrocystin 3-like N-terminal" evidence="3">
    <location>
        <begin position="87"/>
        <end position="236"/>
    </location>
</feature>
<dbReference type="OrthoDB" id="2937353at2759"/>
<dbReference type="Pfam" id="PF24883">
    <property type="entry name" value="NPHP3_N"/>
    <property type="match status" value="1"/>
</dbReference>
<sequence>MPPKPKKPSLMSRLASLFQRRDSQSFFQGAHDFQMGDVYYLDAPNATQVVVNHSYDERLRLAALPKHPDMSAKSVEYLLDSRKPDVEQICHWESNSTDLVLCVHGPAGIGKSTLAGHLSDELRLAGRLAASLFLGACLTDASGPETIIKMLAHEIGNIHPRAIPRIVDAMDRCHGTSLEIHLRKYILEPLSSLSSPNPLIIIIDAIDEWPDHPTFLKALVHLNAESSVVKFMITSRMDPLASRLPGIDRVSLRTYPLLPVSTEVIKTYFNKHLKEIPWVDGRMARPGDIDKLSDLSGGLPVWAATVVWLLSSPFNKSPPHEILAEIVASRRQLGDSDRLEELYRNALMRLFLSPDARKQFQQYLGATLALQEPLSHSDFSSLADIPSHLVPRIQSALSVLQIRPPPPGLEKMVHPATTLFHLSFLEYVQAATTEDPFSISVFESHSTLALNCLEQLASLPPLPEPSHQNFSLCGIQCYAIKGLPRIPNGFGRRCFAKACGLGKASCMGGEEEGEDEDEDEDEEEEEEEGEGMAIIMRRLALSLDKSGSDQWAFQMACLEVAVRLNDSDGGIWSELGRCYATMGERMGSLKMYEEAVAIFRYATELLPAPLSDRAVALNGLGMALVSCFLQNRNPTPLHEAVSLYHHALEFCPDEHPEHSTLLNNLGSALLHLYQWNGDAKTLSEAASRYREALAAHPSHPKYLNNLVNALQSLYEHNGEVATLNEAIALEHTALALCLPQDPDRPRLLNTLANGLMRLYGHNGCIATLKNAISLSHEALALRPASHPDCLESLITLPVALRSLFKHNGDIKTLNEVLSLGREALALCPASHRDRSAFLDNLANGVLSFYEQTGDIGMLNEAISLHYEALALRPNPHPNRSMSLNNLALALLSRCKHEHDVDTLKKAISLSREALTLLPKLHPGRSAFLDTLAHALHCFFEQHGDIDALKQSISYYCEGVKLLPNLHPDRSEILNNFGRALYSLYAHHSDADRVLLEEAISLHREALALHPAPHIQHSISLDNLAKALLCQFKRNGPGGSEGP</sequence>
<dbReference type="PANTHER" id="PTHR19959:SF119">
    <property type="entry name" value="FUNGAL LIPASE-LIKE DOMAIN-CONTAINING PROTEIN"/>
    <property type="match status" value="1"/>
</dbReference>
<reference evidence="4" key="1">
    <citation type="submission" date="2022-06" db="EMBL/GenBank/DDBJ databases">
        <title>Genome Sequence of Candolleomyces eurysporus.</title>
        <authorList>
            <person name="Buettner E."/>
        </authorList>
    </citation>
    <scope>NUCLEOTIDE SEQUENCE</scope>
    <source>
        <strain evidence="4">VTCC 930004</strain>
    </source>
</reference>
<dbReference type="Gene3D" id="1.25.40.10">
    <property type="entry name" value="Tetratricopeptide repeat domain"/>
    <property type="match status" value="4"/>
</dbReference>
<dbReference type="SUPFAM" id="SSF52540">
    <property type="entry name" value="P-loop containing nucleoside triphosphate hydrolases"/>
    <property type="match status" value="1"/>
</dbReference>
<dbReference type="InterPro" id="IPR011990">
    <property type="entry name" value="TPR-like_helical_dom_sf"/>
</dbReference>
<keyword evidence="1" id="KW-0677">Repeat</keyword>
<proteinExistence type="predicted"/>
<feature type="non-terminal residue" evidence="4">
    <location>
        <position position="1"/>
    </location>
</feature>
<dbReference type="Gene3D" id="3.40.50.300">
    <property type="entry name" value="P-loop containing nucleotide triphosphate hydrolases"/>
    <property type="match status" value="1"/>
</dbReference>
<comment type="caution">
    <text evidence="4">The sequence shown here is derived from an EMBL/GenBank/DDBJ whole genome shotgun (WGS) entry which is preliminary data.</text>
</comment>
<evidence type="ECO:0000256" key="1">
    <source>
        <dbReference type="ARBA" id="ARBA00022737"/>
    </source>
</evidence>
<organism evidence="4 5">
    <name type="scientific">Candolleomyces eurysporus</name>
    <dbReference type="NCBI Taxonomy" id="2828524"/>
    <lineage>
        <taxon>Eukaryota</taxon>
        <taxon>Fungi</taxon>
        <taxon>Dikarya</taxon>
        <taxon>Basidiomycota</taxon>
        <taxon>Agaricomycotina</taxon>
        <taxon>Agaricomycetes</taxon>
        <taxon>Agaricomycetidae</taxon>
        <taxon>Agaricales</taxon>
        <taxon>Agaricineae</taxon>
        <taxon>Psathyrellaceae</taxon>
        <taxon>Candolleomyces</taxon>
    </lineage>
</organism>
<feature type="compositionally biased region" description="Acidic residues" evidence="2">
    <location>
        <begin position="509"/>
        <end position="530"/>
    </location>
</feature>
<feature type="region of interest" description="Disordered" evidence="2">
    <location>
        <begin position="505"/>
        <end position="530"/>
    </location>
</feature>
<evidence type="ECO:0000256" key="2">
    <source>
        <dbReference type="SAM" id="MobiDB-lite"/>
    </source>
</evidence>
<dbReference type="EMBL" id="JANBPK010000857">
    <property type="protein sequence ID" value="KAJ2929837.1"/>
    <property type="molecule type" value="Genomic_DNA"/>
</dbReference>